<dbReference type="InterPro" id="IPR036465">
    <property type="entry name" value="vWFA_dom_sf"/>
</dbReference>
<protein>
    <submittedName>
        <fullName evidence="1">Uncharacterized protein</fullName>
    </submittedName>
</protein>
<reference evidence="1 2" key="1">
    <citation type="submission" date="2024-05" db="EMBL/GenBank/DDBJ databases">
        <title>Genome sequencing and assembly of Indian major carp, Cirrhinus mrigala (Hamilton, 1822).</title>
        <authorList>
            <person name="Mohindra V."/>
            <person name="Chowdhury L.M."/>
            <person name="Lal K."/>
            <person name="Jena J.K."/>
        </authorList>
    </citation>
    <scope>NUCLEOTIDE SEQUENCE [LARGE SCALE GENOMIC DNA]</scope>
    <source>
        <strain evidence="1">CM1030</strain>
        <tissue evidence="1">Blood</tissue>
    </source>
</reference>
<evidence type="ECO:0000313" key="2">
    <source>
        <dbReference type="Proteomes" id="UP001529510"/>
    </source>
</evidence>
<dbReference type="SUPFAM" id="SSF53300">
    <property type="entry name" value="vWA-like"/>
    <property type="match status" value="1"/>
</dbReference>
<dbReference type="Gene3D" id="3.40.50.410">
    <property type="entry name" value="von Willebrand factor, type A domain"/>
    <property type="match status" value="1"/>
</dbReference>
<name>A0ABD0QTB8_CIRMR</name>
<dbReference type="Proteomes" id="UP001529510">
    <property type="component" value="Unassembled WGS sequence"/>
</dbReference>
<dbReference type="EMBL" id="JAMKFB020000007">
    <property type="protein sequence ID" value="KAL0188995.1"/>
    <property type="molecule type" value="Genomic_DNA"/>
</dbReference>
<feature type="non-terminal residue" evidence="1">
    <location>
        <position position="55"/>
    </location>
</feature>
<gene>
    <name evidence="1" type="ORF">M9458_016094</name>
</gene>
<evidence type="ECO:0000313" key="1">
    <source>
        <dbReference type="EMBL" id="KAL0188995.1"/>
    </source>
</evidence>
<dbReference type="AlphaFoldDB" id="A0ABD0QTB8"/>
<accession>A0ABD0QTB8</accession>
<organism evidence="1 2">
    <name type="scientific">Cirrhinus mrigala</name>
    <name type="common">Mrigala</name>
    <dbReference type="NCBI Taxonomy" id="683832"/>
    <lineage>
        <taxon>Eukaryota</taxon>
        <taxon>Metazoa</taxon>
        <taxon>Chordata</taxon>
        <taxon>Craniata</taxon>
        <taxon>Vertebrata</taxon>
        <taxon>Euteleostomi</taxon>
        <taxon>Actinopterygii</taxon>
        <taxon>Neopterygii</taxon>
        <taxon>Teleostei</taxon>
        <taxon>Ostariophysi</taxon>
        <taxon>Cypriniformes</taxon>
        <taxon>Cyprinidae</taxon>
        <taxon>Labeoninae</taxon>
        <taxon>Labeonini</taxon>
        <taxon>Cirrhinus</taxon>
    </lineage>
</organism>
<sequence length="55" mass="6290">VLGYYNRRGINPEAFLNEIKYIASDPDDKHFFNVTDEAALNDIVDALGERIFSLE</sequence>
<comment type="caution">
    <text evidence="1">The sequence shown here is derived from an EMBL/GenBank/DDBJ whole genome shotgun (WGS) entry which is preliminary data.</text>
</comment>
<feature type="non-terminal residue" evidence="1">
    <location>
        <position position="1"/>
    </location>
</feature>
<proteinExistence type="predicted"/>
<keyword evidence="2" id="KW-1185">Reference proteome</keyword>